<reference evidence="4" key="1">
    <citation type="submission" date="2025-08" db="UniProtKB">
        <authorList>
            <consortium name="RefSeq"/>
        </authorList>
    </citation>
    <scope>IDENTIFICATION</scope>
    <source>
        <tissue evidence="4">Testes</tissue>
    </source>
</reference>
<evidence type="ECO:0000259" key="2">
    <source>
        <dbReference type="PROSITE" id="PS51670"/>
    </source>
</evidence>
<feature type="disulfide bond" evidence="1">
    <location>
        <begin position="19"/>
        <end position="53"/>
    </location>
</feature>
<evidence type="ECO:0000256" key="1">
    <source>
        <dbReference type="PROSITE-ProRule" id="PRU01005"/>
    </source>
</evidence>
<name>A0ABM0MQI7_SACKO</name>
<dbReference type="PANTHER" id="PTHR21724">
    <property type="entry name" value="SHKT DOMAIN-CONTAINING PROTEIN"/>
    <property type="match status" value="1"/>
</dbReference>
<dbReference type="SMART" id="SM00254">
    <property type="entry name" value="ShKT"/>
    <property type="match status" value="2"/>
</dbReference>
<dbReference type="PANTHER" id="PTHR21724:SF109">
    <property type="entry name" value="SHKT DOMAIN-CONTAINING PROTEIN"/>
    <property type="match status" value="1"/>
</dbReference>
<feature type="domain" description="ShKT" evidence="2">
    <location>
        <begin position="19"/>
        <end position="53"/>
    </location>
</feature>
<proteinExistence type="predicted"/>
<keyword evidence="3" id="KW-1185">Reference proteome</keyword>
<dbReference type="PROSITE" id="PS51670">
    <property type="entry name" value="SHKT"/>
    <property type="match status" value="2"/>
</dbReference>
<organism evidence="3 4">
    <name type="scientific">Saccoglossus kowalevskii</name>
    <name type="common">Acorn worm</name>
    <dbReference type="NCBI Taxonomy" id="10224"/>
    <lineage>
        <taxon>Eukaryota</taxon>
        <taxon>Metazoa</taxon>
        <taxon>Hemichordata</taxon>
        <taxon>Enteropneusta</taxon>
        <taxon>Harrimaniidae</taxon>
        <taxon>Saccoglossus</taxon>
    </lineage>
</organism>
<dbReference type="InterPro" id="IPR003582">
    <property type="entry name" value="ShKT_dom"/>
</dbReference>
<feature type="disulfide bond" evidence="1">
    <location>
        <begin position="56"/>
        <end position="90"/>
    </location>
</feature>
<evidence type="ECO:0000313" key="4">
    <source>
        <dbReference type="RefSeq" id="XP_006822278.1"/>
    </source>
</evidence>
<evidence type="ECO:0000313" key="3">
    <source>
        <dbReference type="Proteomes" id="UP000694865"/>
    </source>
</evidence>
<protein>
    <submittedName>
        <fullName evidence="4">Tyrosinase-like protein tyr-1-like</fullName>
    </submittedName>
</protein>
<gene>
    <name evidence="4" type="primary">LOC102807744</name>
</gene>
<dbReference type="Proteomes" id="UP000694865">
    <property type="component" value="Unplaced"/>
</dbReference>
<accession>A0ABM0MQI7</accession>
<keyword evidence="1" id="KW-1015">Disulfide bond</keyword>
<dbReference type="Gene3D" id="1.10.10.1940">
    <property type="match status" value="1"/>
</dbReference>
<dbReference type="Pfam" id="PF01549">
    <property type="entry name" value="ShK"/>
    <property type="match status" value="2"/>
</dbReference>
<sequence>MMLNECKESCEMCTSVGGCVDFYPDCAYWSSFSQCWSNPTFMWRYCRQSCGLCDDCSDRNRLCSHWARIGQCDVNPSYMGKICRRSCGICTRRCECGILLNFKHMGVISK</sequence>
<dbReference type="RefSeq" id="XP_006822278.1">
    <property type="nucleotide sequence ID" value="XM_006822215.1"/>
</dbReference>
<comment type="caution">
    <text evidence="1">Lacks conserved residue(s) required for the propagation of feature annotation.</text>
</comment>
<feature type="domain" description="ShKT" evidence="2">
    <location>
        <begin position="56"/>
        <end position="90"/>
    </location>
</feature>
<dbReference type="GeneID" id="102807744"/>